<dbReference type="Pfam" id="PF14285">
    <property type="entry name" value="DUF4367"/>
    <property type="match status" value="1"/>
</dbReference>
<keyword evidence="4" id="KW-1185">Reference proteome</keyword>
<keyword evidence="1" id="KW-1133">Transmembrane helix</keyword>
<keyword evidence="1" id="KW-0472">Membrane</keyword>
<feature type="domain" description="DUF4367" evidence="2">
    <location>
        <begin position="149"/>
        <end position="262"/>
    </location>
</feature>
<dbReference type="InterPro" id="IPR025377">
    <property type="entry name" value="DUF4367"/>
</dbReference>
<reference evidence="3 4" key="1">
    <citation type="submission" date="2018-07" db="EMBL/GenBank/DDBJ databases">
        <title>Genomic Encyclopedia of Type Strains, Phase III (KMG-III): the genomes of soil and plant-associated and newly described type strains.</title>
        <authorList>
            <person name="Whitman W."/>
        </authorList>
    </citation>
    <scope>NUCLEOTIDE SEQUENCE [LARGE SCALE GENOMIC DNA]</scope>
    <source>
        <strain evidence="3 4">CECT 7287</strain>
    </source>
</reference>
<protein>
    <recommendedName>
        <fullName evidence="2">DUF4367 domain-containing protein</fullName>
    </recommendedName>
</protein>
<organism evidence="3 4">
    <name type="scientific">Cohnella phaseoli</name>
    <dbReference type="NCBI Taxonomy" id="456490"/>
    <lineage>
        <taxon>Bacteria</taxon>
        <taxon>Bacillati</taxon>
        <taxon>Bacillota</taxon>
        <taxon>Bacilli</taxon>
        <taxon>Bacillales</taxon>
        <taxon>Paenibacillaceae</taxon>
        <taxon>Cohnella</taxon>
    </lineage>
</organism>
<dbReference type="OrthoDB" id="2599781at2"/>
<gene>
    <name evidence="3" type="ORF">DFP98_12549</name>
</gene>
<evidence type="ECO:0000313" key="4">
    <source>
        <dbReference type="Proteomes" id="UP000256977"/>
    </source>
</evidence>
<keyword evidence="1" id="KW-0812">Transmembrane</keyword>
<evidence type="ECO:0000313" key="3">
    <source>
        <dbReference type="EMBL" id="RED63502.1"/>
    </source>
</evidence>
<feature type="transmembrane region" description="Helical" evidence="1">
    <location>
        <begin position="52"/>
        <end position="71"/>
    </location>
</feature>
<evidence type="ECO:0000256" key="1">
    <source>
        <dbReference type="SAM" id="Phobius"/>
    </source>
</evidence>
<dbReference type="EMBL" id="QRDZ01000025">
    <property type="protein sequence ID" value="RED63502.1"/>
    <property type="molecule type" value="Genomic_DNA"/>
</dbReference>
<dbReference type="Proteomes" id="UP000256977">
    <property type="component" value="Unassembled WGS sequence"/>
</dbReference>
<comment type="caution">
    <text evidence="3">The sequence shown here is derived from an EMBL/GenBank/DDBJ whole genome shotgun (WGS) entry which is preliminary data.</text>
</comment>
<name>A0A3D9IP02_9BACL</name>
<evidence type="ECO:0000259" key="2">
    <source>
        <dbReference type="Pfam" id="PF14285"/>
    </source>
</evidence>
<dbReference type="AlphaFoldDB" id="A0A3D9IP02"/>
<sequence>MNNAQMDRLFDAAFEAAHESGEDNLTVDHQASWQQVQRRLNARRRRRSMRSILSKLAIVAGSLSLGALLFGNDRAVKAIEPIYASIKEYPSGLMNLIFGRSDETEPSKAKTLPPPAHLEGLSFERLNDSTIVATVTEAQASSLLSFRAPAFGYLPAGFSFDHASLYFSEDKEKSDYAIFRFRSNLDSSLSVIMQRVGSGAGLGAKNIQDNVAVQSLQLDDEPAILITGEGGTSTLETITNGIHFAISGTFTGEELALIYEGMRSK</sequence>
<accession>A0A3D9IP02</accession>
<dbReference type="RefSeq" id="WP_116063619.1">
    <property type="nucleotide sequence ID" value="NZ_QRDZ01000025.1"/>
</dbReference>
<proteinExistence type="predicted"/>